<dbReference type="OrthoDB" id="1274613at2"/>
<dbReference type="RefSeq" id="WP_073066539.1">
    <property type="nucleotide sequence ID" value="NZ_FQWT01000008.1"/>
</dbReference>
<accession>A0A1M5WSV2</accession>
<gene>
    <name evidence="1" type="ORF">SAMN05421866_4200</name>
</gene>
<dbReference type="AlphaFoldDB" id="A0A1M5WSV2"/>
<evidence type="ECO:0000313" key="1">
    <source>
        <dbReference type="EMBL" id="SHH90093.1"/>
    </source>
</evidence>
<dbReference type="EMBL" id="FQWT01000008">
    <property type="protein sequence ID" value="SHH90093.1"/>
    <property type="molecule type" value="Genomic_DNA"/>
</dbReference>
<sequence length="99" mass="11475">MESHKEKQEIFNKLSNDRYKLDFNSFLLLILDEVRDYETTKDRGAKKIENLIFEACDLVQAEQQERIASQSIVVTRIFSANAINAVEESVINNPENLIK</sequence>
<reference evidence="2" key="1">
    <citation type="submission" date="2016-11" db="EMBL/GenBank/DDBJ databases">
        <authorList>
            <person name="Varghese N."/>
            <person name="Submissions S."/>
        </authorList>
    </citation>
    <scope>NUCLEOTIDE SEQUENCE [LARGE SCALE GENOMIC DNA]</scope>
    <source>
        <strain evidence="2">DSM 19055</strain>
    </source>
</reference>
<proteinExistence type="predicted"/>
<name>A0A1M5WSV2_9FLAO</name>
<dbReference type="Proteomes" id="UP000184047">
    <property type="component" value="Unassembled WGS sequence"/>
</dbReference>
<dbReference type="STRING" id="421058.SAMN05421866_4200"/>
<keyword evidence="2" id="KW-1185">Reference proteome</keyword>
<organism evidence="1 2">
    <name type="scientific">Chryseobacterium oranimense</name>
    <dbReference type="NCBI Taxonomy" id="421058"/>
    <lineage>
        <taxon>Bacteria</taxon>
        <taxon>Pseudomonadati</taxon>
        <taxon>Bacteroidota</taxon>
        <taxon>Flavobacteriia</taxon>
        <taxon>Flavobacteriales</taxon>
        <taxon>Weeksellaceae</taxon>
        <taxon>Chryseobacterium group</taxon>
        <taxon>Chryseobacterium</taxon>
    </lineage>
</organism>
<protein>
    <submittedName>
        <fullName evidence="1">Uncharacterized protein</fullName>
    </submittedName>
</protein>
<evidence type="ECO:0000313" key="2">
    <source>
        <dbReference type="Proteomes" id="UP000184047"/>
    </source>
</evidence>